<evidence type="ECO:0000313" key="8">
    <source>
        <dbReference type="Proteomes" id="UP000265618"/>
    </source>
</evidence>
<dbReference type="InterPro" id="IPR011009">
    <property type="entry name" value="Kinase-like_dom_sf"/>
</dbReference>
<keyword evidence="8" id="KW-1185">Reference proteome</keyword>
<feature type="region of interest" description="Disordered" evidence="5">
    <location>
        <begin position="84"/>
        <end position="159"/>
    </location>
</feature>
<keyword evidence="4" id="KW-0067">ATP-binding</keyword>
<organism evidence="7 8">
    <name type="scientific">Kipferlia bialata</name>
    <dbReference type="NCBI Taxonomy" id="797122"/>
    <lineage>
        <taxon>Eukaryota</taxon>
        <taxon>Metamonada</taxon>
        <taxon>Carpediemonas-like organisms</taxon>
        <taxon>Kipferlia</taxon>
    </lineage>
</organism>
<dbReference type="SUPFAM" id="SSF56112">
    <property type="entry name" value="Protein kinase-like (PK-like)"/>
    <property type="match status" value="1"/>
</dbReference>
<protein>
    <recommendedName>
        <fullName evidence="6">Protein kinase domain-containing protein</fullName>
    </recommendedName>
</protein>
<dbReference type="InterPro" id="IPR000719">
    <property type="entry name" value="Prot_kinase_dom"/>
</dbReference>
<feature type="domain" description="Protein kinase" evidence="6">
    <location>
        <begin position="1"/>
        <end position="82"/>
    </location>
</feature>
<evidence type="ECO:0000256" key="4">
    <source>
        <dbReference type="ARBA" id="ARBA00022840"/>
    </source>
</evidence>
<dbReference type="PANTHER" id="PTHR48016">
    <property type="entry name" value="MAP KINASE KINASE KINASE SSK2-RELATED-RELATED"/>
    <property type="match status" value="1"/>
</dbReference>
<name>A0A9K3GNC5_9EUKA</name>
<accession>A0A9K3GNC5</accession>
<feature type="compositionally biased region" description="Polar residues" evidence="5">
    <location>
        <begin position="127"/>
        <end position="139"/>
    </location>
</feature>
<evidence type="ECO:0000256" key="1">
    <source>
        <dbReference type="ARBA" id="ARBA00022679"/>
    </source>
</evidence>
<dbReference type="Pfam" id="PF00069">
    <property type="entry name" value="Pkinase"/>
    <property type="match status" value="1"/>
</dbReference>
<dbReference type="Proteomes" id="UP000265618">
    <property type="component" value="Unassembled WGS sequence"/>
</dbReference>
<dbReference type="GO" id="GO:0005524">
    <property type="term" value="F:ATP binding"/>
    <property type="evidence" value="ECO:0007669"/>
    <property type="project" value="UniProtKB-KW"/>
</dbReference>
<dbReference type="Gene3D" id="1.10.510.10">
    <property type="entry name" value="Transferase(Phosphotransferase) domain 1"/>
    <property type="match status" value="1"/>
</dbReference>
<evidence type="ECO:0000259" key="6">
    <source>
        <dbReference type="PROSITE" id="PS50011"/>
    </source>
</evidence>
<feature type="non-terminal residue" evidence="7">
    <location>
        <position position="1"/>
    </location>
</feature>
<dbReference type="InterPro" id="IPR050538">
    <property type="entry name" value="MAP_kinase_kinase_kinase"/>
</dbReference>
<evidence type="ECO:0000313" key="7">
    <source>
        <dbReference type="EMBL" id="GIQ90194.1"/>
    </source>
</evidence>
<keyword evidence="3" id="KW-0418">Kinase</keyword>
<proteinExistence type="predicted"/>
<gene>
    <name evidence="7" type="ORF">KIPB_012902</name>
</gene>
<dbReference type="GO" id="GO:0004709">
    <property type="term" value="F:MAP kinase kinase kinase activity"/>
    <property type="evidence" value="ECO:0007669"/>
    <property type="project" value="TreeGrafter"/>
</dbReference>
<keyword evidence="2" id="KW-0547">Nucleotide-binding</keyword>
<dbReference type="EMBL" id="BDIP01005887">
    <property type="protein sequence ID" value="GIQ90194.1"/>
    <property type="molecule type" value="Genomic_DNA"/>
</dbReference>
<reference evidence="7 8" key="1">
    <citation type="journal article" date="2018" name="PLoS ONE">
        <title>The draft genome of Kipferlia bialata reveals reductive genome evolution in fornicate parasites.</title>
        <authorList>
            <person name="Tanifuji G."/>
            <person name="Takabayashi S."/>
            <person name="Kume K."/>
            <person name="Takagi M."/>
            <person name="Nakayama T."/>
            <person name="Kamikawa R."/>
            <person name="Inagaki Y."/>
            <person name="Hashimoto T."/>
        </authorList>
    </citation>
    <scope>NUCLEOTIDE SEQUENCE [LARGE SCALE GENOMIC DNA]</scope>
    <source>
        <strain evidence="7">NY0173</strain>
    </source>
</reference>
<keyword evidence="1" id="KW-0808">Transferase</keyword>
<dbReference type="OrthoDB" id="266718at2759"/>
<evidence type="ECO:0000256" key="5">
    <source>
        <dbReference type="SAM" id="MobiDB-lite"/>
    </source>
</evidence>
<evidence type="ECO:0000256" key="2">
    <source>
        <dbReference type="ARBA" id="ARBA00022741"/>
    </source>
</evidence>
<dbReference type="PROSITE" id="PS50011">
    <property type="entry name" value="PROTEIN_KINASE_DOM"/>
    <property type="match status" value="1"/>
</dbReference>
<evidence type="ECO:0000256" key="3">
    <source>
        <dbReference type="ARBA" id="ARBA00022777"/>
    </source>
</evidence>
<dbReference type="AlphaFoldDB" id="A0A9K3GNC5"/>
<feature type="compositionally biased region" description="Acidic residues" evidence="5">
    <location>
        <begin position="107"/>
        <end position="119"/>
    </location>
</feature>
<dbReference type="GO" id="GO:0005737">
    <property type="term" value="C:cytoplasm"/>
    <property type="evidence" value="ECO:0007669"/>
    <property type="project" value="TreeGrafter"/>
</dbReference>
<comment type="caution">
    <text evidence="7">The sequence shown here is derived from an EMBL/GenBank/DDBJ whole genome shotgun (WGS) entry which is preliminary data.</text>
</comment>
<sequence>MTGLSTSSDIWSVGSTAVELLTGKPPYFDMPIMPAMYRIVSDEHPPLPPGISPLCRDFLLQCFNKDPHTRSSASTLVKHRWITKHARPQDTRPTVGSPLVSRPVLDSESELTSDDDSGDIGDLASRLRQTAQPPKTHLQSIAPPDMSRLTRMAEEDEDE</sequence>
<dbReference type="PANTHER" id="PTHR48016:SF4">
    <property type="entry name" value="PROTEIN KINASE DOMAIN-CONTAINING PROTEIN"/>
    <property type="match status" value="1"/>
</dbReference>